<dbReference type="EMBL" id="FM954972">
    <property type="protein sequence ID" value="CAV18726.1"/>
    <property type="molecule type" value="Genomic_DNA"/>
</dbReference>
<evidence type="ECO:0000313" key="2">
    <source>
        <dbReference type="Proteomes" id="UP000009100"/>
    </source>
</evidence>
<dbReference type="PATRIC" id="fig|575788.5.peg.2855"/>
<accession>B7VNZ4</accession>
<reference evidence="1 2" key="1">
    <citation type="submission" date="2009-02" db="EMBL/GenBank/DDBJ databases">
        <title>Vibrio splendidus str. LGP32 complete genome.</title>
        <authorList>
            <person name="Mazel D."/>
            <person name="Le Roux F."/>
        </authorList>
    </citation>
    <scope>NUCLEOTIDE SEQUENCE [LARGE SCALE GENOMIC DNA]</scope>
    <source>
        <strain evidence="1 2">LGP32</strain>
    </source>
</reference>
<gene>
    <name evidence="1" type="ordered locus">VS_1557</name>
</gene>
<dbReference type="AlphaFoldDB" id="B7VNZ4"/>
<dbReference type="KEGG" id="vsp:VS_1557"/>
<dbReference type="HOGENOM" id="CLU_1453858_0_0_6"/>
<sequence>MKDVKVAFMHHNLDLLTRFHNHVHGFFNDNLDLSQADDSLDRSQQNWLKSEYEVHLPNQLRKSVFLMMFGHLEEHLYLSWVEYGEPDCLNNRAYGLKKYNQFFTNYVGLNIGSDADYQYLTDCQIVRNAIIHTAGRVSLLKEPDQLERMMSKNKGCFETKNDRVYITHEGLFRFQKSVSAFTEKVI</sequence>
<evidence type="ECO:0000313" key="1">
    <source>
        <dbReference type="EMBL" id="CAV18726.1"/>
    </source>
</evidence>
<protein>
    <submittedName>
        <fullName evidence="1">Uncharacterized protein</fullName>
    </submittedName>
</protein>
<name>B7VNZ4_VIBA3</name>
<organism evidence="1 2">
    <name type="scientific">Vibrio atlanticus (strain LGP32)</name>
    <name type="common">Vibrio splendidus (strain Mel32)</name>
    <dbReference type="NCBI Taxonomy" id="575788"/>
    <lineage>
        <taxon>Bacteria</taxon>
        <taxon>Pseudomonadati</taxon>
        <taxon>Pseudomonadota</taxon>
        <taxon>Gammaproteobacteria</taxon>
        <taxon>Vibrionales</taxon>
        <taxon>Vibrionaceae</taxon>
        <taxon>Vibrio</taxon>
    </lineage>
</organism>
<dbReference type="eggNOG" id="ENOG50345IZ">
    <property type="taxonomic scope" value="Bacteria"/>
</dbReference>
<proteinExistence type="predicted"/>
<dbReference type="Proteomes" id="UP000009100">
    <property type="component" value="Chromosome 1"/>
</dbReference>